<dbReference type="InParanoid" id="B4LHV0"/>
<proteinExistence type="predicted"/>
<keyword evidence="1" id="KW-0147">Chitin-binding</keyword>
<dbReference type="AlphaFoldDB" id="B4LHV0"/>
<feature type="domain" description="Chitin-binding type-2" evidence="7">
    <location>
        <begin position="438"/>
        <end position="492"/>
    </location>
</feature>
<dbReference type="Gene3D" id="3.20.20.80">
    <property type="entry name" value="Glycosidases"/>
    <property type="match status" value="1"/>
</dbReference>
<feature type="signal peptide" evidence="6">
    <location>
        <begin position="1"/>
        <end position="28"/>
    </location>
</feature>
<dbReference type="OrthoDB" id="7250310at2759"/>
<dbReference type="InterPro" id="IPR051940">
    <property type="entry name" value="Chitin_bind-dev_reg"/>
</dbReference>
<feature type="domain" description="Chitin-binding type-2" evidence="7">
    <location>
        <begin position="226"/>
        <end position="279"/>
    </location>
</feature>
<reference evidence="8 9" key="1">
    <citation type="journal article" date="2007" name="Nature">
        <title>Evolution of genes and genomes on the Drosophila phylogeny.</title>
        <authorList>
            <consortium name="Drosophila 12 Genomes Consortium"/>
            <person name="Clark A.G."/>
            <person name="Eisen M.B."/>
            <person name="Smith D.R."/>
            <person name="Bergman C.M."/>
            <person name="Oliver B."/>
            <person name="Markow T.A."/>
            <person name="Kaufman T.C."/>
            <person name="Kellis M."/>
            <person name="Gelbart W."/>
            <person name="Iyer V.N."/>
            <person name="Pollard D.A."/>
            <person name="Sackton T.B."/>
            <person name="Larracuente A.M."/>
            <person name="Singh N.D."/>
            <person name="Abad J.P."/>
            <person name="Abt D.N."/>
            <person name="Adryan B."/>
            <person name="Aguade M."/>
            <person name="Akashi H."/>
            <person name="Anderson W.W."/>
            <person name="Aquadro C.F."/>
            <person name="Ardell D.H."/>
            <person name="Arguello R."/>
            <person name="Artieri C.G."/>
            <person name="Barbash D.A."/>
            <person name="Barker D."/>
            <person name="Barsanti P."/>
            <person name="Batterham P."/>
            <person name="Batzoglou S."/>
            <person name="Begun D."/>
            <person name="Bhutkar A."/>
            <person name="Blanco E."/>
            <person name="Bosak S.A."/>
            <person name="Bradley R.K."/>
            <person name="Brand A.D."/>
            <person name="Brent M.R."/>
            <person name="Brooks A.N."/>
            <person name="Brown R.H."/>
            <person name="Butlin R.K."/>
            <person name="Caggese C."/>
            <person name="Calvi B.R."/>
            <person name="Bernardo de Carvalho A."/>
            <person name="Caspi A."/>
            <person name="Castrezana S."/>
            <person name="Celniker S.E."/>
            <person name="Chang J.L."/>
            <person name="Chapple C."/>
            <person name="Chatterji S."/>
            <person name="Chinwalla A."/>
            <person name="Civetta A."/>
            <person name="Clifton S.W."/>
            <person name="Comeron J.M."/>
            <person name="Costello J.C."/>
            <person name="Coyne J.A."/>
            <person name="Daub J."/>
            <person name="David R.G."/>
            <person name="Delcher A.L."/>
            <person name="Delehaunty K."/>
            <person name="Do C.B."/>
            <person name="Ebling H."/>
            <person name="Edwards K."/>
            <person name="Eickbush T."/>
            <person name="Evans J.D."/>
            <person name="Filipski A."/>
            <person name="Findeiss S."/>
            <person name="Freyhult E."/>
            <person name="Fulton L."/>
            <person name="Fulton R."/>
            <person name="Garcia A.C."/>
            <person name="Gardiner A."/>
            <person name="Garfield D.A."/>
            <person name="Garvin B.E."/>
            <person name="Gibson G."/>
            <person name="Gilbert D."/>
            <person name="Gnerre S."/>
            <person name="Godfrey J."/>
            <person name="Good R."/>
            <person name="Gotea V."/>
            <person name="Gravely B."/>
            <person name="Greenberg A.J."/>
            <person name="Griffiths-Jones S."/>
            <person name="Gross S."/>
            <person name="Guigo R."/>
            <person name="Gustafson E.A."/>
            <person name="Haerty W."/>
            <person name="Hahn M.W."/>
            <person name="Halligan D.L."/>
            <person name="Halpern A.L."/>
            <person name="Halter G.M."/>
            <person name="Han M.V."/>
            <person name="Heger A."/>
            <person name="Hillier L."/>
            <person name="Hinrichs A.S."/>
            <person name="Holmes I."/>
            <person name="Hoskins R.A."/>
            <person name="Hubisz M.J."/>
            <person name="Hultmark D."/>
            <person name="Huntley M.A."/>
            <person name="Jaffe D.B."/>
            <person name="Jagadeeshan S."/>
            <person name="Jeck W.R."/>
            <person name="Johnson J."/>
            <person name="Jones C.D."/>
            <person name="Jordan W.C."/>
            <person name="Karpen G.H."/>
            <person name="Kataoka E."/>
            <person name="Keightley P.D."/>
            <person name="Kheradpour P."/>
            <person name="Kirkness E.F."/>
            <person name="Koerich L.B."/>
            <person name="Kristiansen K."/>
            <person name="Kudrna D."/>
            <person name="Kulathinal R.J."/>
            <person name="Kumar S."/>
            <person name="Kwok R."/>
            <person name="Lander E."/>
            <person name="Langley C.H."/>
            <person name="Lapoint R."/>
            <person name="Lazzaro B.P."/>
            <person name="Lee S.J."/>
            <person name="Levesque L."/>
            <person name="Li R."/>
            <person name="Lin C.F."/>
            <person name="Lin M.F."/>
            <person name="Lindblad-Toh K."/>
            <person name="Llopart A."/>
            <person name="Long M."/>
            <person name="Low L."/>
            <person name="Lozovsky E."/>
            <person name="Lu J."/>
            <person name="Luo M."/>
            <person name="Machado C.A."/>
            <person name="Makalowski W."/>
            <person name="Marzo M."/>
            <person name="Matsuda M."/>
            <person name="Matzkin L."/>
            <person name="McAllister B."/>
            <person name="McBride C.S."/>
            <person name="McKernan B."/>
            <person name="McKernan K."/>
            <person name="Mendez-Lago M."/>
            <person name="Minx P."/>
            <person name="Mollenhauer M.U."/>
            <person name="Montooth K."/>
            <person name="Mount S.M."/>
            <person name="Mu X."/>
            <person name="Myers E."/>
            <person name="Negre B."/>
            <person name="Newfeld S."/>
            <person name="Nielsen R."/>
            <person name="Noor M.A."/>
            <person name="O'Grady P."/>
            <person name="Pachter L."/>
            <person name="Papaceit M."/>
            <person name="Parisi M.J."/>
            <person name="Parisi M."/>
            <person name="Parts L."/>
            <person name="Pedersen J.S."/>
            <person name="Pesole G."/>
            <person name="Phillippy A.M."/>
            <person name="Ponting C.P."/>
            <person name="Pop M."/>
            <person name="Porcelli D."/>
            <person name="Powell J.R."/>
            <person name="Prohaska S."/>
            <person name="Pruitt K."/>
            <person name="Puig M."/>
            <person name="Quesneville H."/>
            <person name="Ram K.R."/>
            <person name="Rand D."/>
            <person name="Rasmussen M.D."/>
            <person name="Reed L.K."/>
            <person name="Reenan R."/>
            <person name="Reily A."/>
            <person name="Remington K.A."/>
            <person name="Rieger T.T."/>
            <person name="Ritchie M.G."/>
            <person name="Robin C."/>
            <person name="Rogers Y.H."/>
            <person name="Rohde C."/>
            <person name="Rozas J."/>
            <person name="Rubenfield M.J."/>
            <person name="Ruiz A."/>
            <person name="Russo S."/>
            <person name="Salzberg S.L."/>
            <person name="Sanchez-Gracia A."/>
            <person name="Saranga D.J."/>
            <person name="Sato H."/>
            <person name="Schaeffer S.W."/>
            <person name="Schatz M.C."/>
            <person name="Schlenke T."/>
            <person name="Schwartz R."/>
            <person name="Segarra C."/>
            <person name="Singh R.S."/>
            <person name="Sirot L."/>
            <person name="Sirota M."/>
            <person name="Sisneros N.B."/>
            <person name="Smith C.D."/>
            <person name="Smith T.F."/>
            <person name="Spieth J."/>
            <person name="Stage D.E."/>
            <person name="Stark A."/>
            <person name="Stephan W."/>
            <person name="Strausberg R.L."/>
            <person name="Strempel S."/>
            <person name="Sturgill D."/>
            <person name="Sutton G."/>
            <person name="Sutton G.G."/>
            <person name="Tao W."/>
            <person name="Teichmann S."/>
            <person name="Tobari Y.N."/>
            <person name="Tomimura Y."/>
            <person name="Tsolas J.M."/>
            <person name="Valente V.L."/>
            <person name="Venter E."/>
            <person name="Venter J.C."/>
            <person name="Vicario S."/>
            <person name="Vieira F.G."/>
            <person name="Vilella A.J."/>
            <person name="Villasante A."/>
            <person name="Walenz B."/>
            <person name="Wang J."/>
            <person name="Wasserman M."/>
            <person name="Watts T."/>
            <person name="Wilson D."/>
            <person name="Wilson R.K."/>
            <person name="Wing R.A."/>
            <person name="Wolfner M.F."/>
            <person name="Wong A."/>
            <person name="Wong G.K."/>
            <person name="Wu C.I."/>
            <person name="Wu G."/>
            <person name="Yamamoto D."/>
            <person name="Yang H.P."/>
            <person name="Yang S.P."/>
            <person name="Yorke J.A."/>
            <person name="Yoshida K."/>
            <person name="Zdobnov E."/>
            <person name="Zhang P."/>
            <person name="Zhang Y."/>
            <person name="Zimin A.V."/>
            <person name="Baldwin J."/>
            <person name="Abdouelleil A."/>
            <person name="Abdulkadir J."/>
            <person name="Abebe A."/>
            <person name="Abera B."/>
            <person name="Abreu J."/>
            <person name="Acer S.C."/>
            <person name="Aftuck L."/>
            <person name="Alexander A."/>
            <person name="An P."/>
            <person name="Anderson E."/>
            <person name="Anderson S."/>
            <person name="Arachi H."/>
            <person name="Azer M."/>
            <person name="Bachantsang P."/>
            <person name="Barry A."/>
            <person name="Bayul T."/>
            <person name="Berlin A."/>
            <person name="Bessette D."/>
            <person name="Bloom T."/>
            <person name="Blye J."/>
            <person name="Boguslavskiy L."/>
            <person name="Bonnet C."/>
            <person name="Boukhgalter B."/>
            <person name="Bourzgui I."/>
            <person name="Brown A."/>
            <person name="Cahill P."/>
            <person name="Channer S."/>
            <person name="Cheshatsang Y."/>
            <person name="Chuda L."/>
            <person name="Citroen M."/>
            <person name="Collymore A."/>
            <person name="Cooke P."/>
            <person name="Costello M."/>
            <person name="D'Aco K."/>
            <person name="Daza R."/>
            <person name="De Haan G."/>
            <person name="DeGray S."/>
            <person name="DeMaso C."/>
            <person name="Dhargay N."/>
            <person name="Dooley K."/>
            <person name="Dooley E."/>
            <person name="Doricent M."/>
            <person name="Dorje P."/>
            <person name="Dorjee K."/>
            <person name="Dupes A."/>
            <person name="Elong R."/>
            <person name="Falk J."/>
            <person name="Farina A."/>
            <person name="Faro S."/>
            <person name="Ferguson D."/>
            <person name="Fisher S."/>
            <person name="Foley C.D."/>
            <person name="Franke A."/>
            <person name="Friedrich D."/>
            <person name="Gadbois L."/>
            <person name="Gearin G."/>
            <person name="Gearin C.R."/>
            <person name="Giannoukos G."/>
            <person name="Goode T."/>
            <person name="Graham J."/>
            <person name="Grandbois E."/>
            <person name="Grewal S."/>
            <person name="Gyaltsen K."/>
            <person name="Hafez N."/>
            <person name="Hagos B."/>
            <person name="Hall J."/>
            <person name="Henson C."/>
            <person name="Hollinger A."/>
            <person name="Honan T."/>
            <person name="Huard M.D."/>
            <person name="Hughes L."/>
            <person name="Hurhula B."/>
            <person name="Husby M.E."/>
            <person name="Kamat A."/>
            <person name="Kanga B."/>
            <person name="Kashin S."/>
            <person name="Khazanovich D."/>
            <person name="Kisner P."/>
            <person name="Lance K."/>
            <person name="Lara M."/>
            <person name="Lee W."/>
            <person name="Lennon N."/>
            <person name="Letendre F."/>
            <person name="LeVine R."/>
            <person name="Lipovsky A."/>
            <person name="Liu X."/>
            <person name="Liu J."/>
            <person name="Liu S."/>
            <person name="Lokyitsang T."/>
            <person name="Lokyitsang Y."/>
            <person name="Lubonja R."/>
            <person name="Lui A."/>
            <person name="MacDonald P."/>
            <person name="Magnisalis V."/>
            <person name="Maru K."/>
            <person name="Matthews C."/>
            <person name="McCusker W."/>
            <person name="McDonough S."/>
            <person name="Mehta T."/>
            <person name="Meldrim J."/>
            <person name="Meneus L."/>
            <person name="Mihai O."/>
            <person name="Mihalev A."/>
            <person name="Mihova T."/>
            <person name="Mittelman R."/>
            <person name="Mlenga V."/>
            <person name="Montmayeur A."/>
            <person name="Mulrain L."/>
            <person name="Navidi A."/>
            <person name="Naylor J."/>
            <person name="Negash T."/>
            <person name="Nguyen T."/>
            <person name="Nguyen N."/>
            <person name="Nicol R."/>
            <person name="Norbu C."/>
            <person name="Norbu N."/>
            <person name="Novod N."/>
            <person name="O'Neill B."/>
            <person name="Osman S."/>
            <person name="Markiewicz E."/>
            <person name="Oyono O.L."/>
            <person name="Patti C."/>
            <person name="Phunkhang P."/>
            <person name="Pierre F."/>
            <person name="Priest M."/>
            <person name="Raghuraman S."/>
            <person name="Rege F."/>
            <person name="Reyes R."/>
            <person name="Rise C."/>
            <person name="Rogov P."/>
            <person name="Ross K."/>
            <person name="Ryan E."/>
            <person name="Settipalli S."/>
            <person name="Shea T."/>
            <person name="Sherpa N."/>
            <person name="Shi L."/>
            <person name="Shih D."/>
            <person name="Sparrow T."/>
            <person name="Spaulding J."/>
            <person name="Stalker J."/>
            <person name="Stange-Thomann N."/>
            <person name="Stavropoulos S."/>
            <person name="Stone C."/>
            <person name="Strader C."/>
            <person name="Tesfaye S."/>
            <person name="Thomson T."/>
            <person name="Thoulutsang Y."/>
            <person name="Thoulutsang D."/>
            <person name="Topham K."/>
            <person name="Topping I."/>
            <person name="Tsamla T."/>
            <person name="Vassiliev H."/>
            <person name="Vo A."/>
            <person name="Wangchuk T."/>
            <person name="Wangdi T."/>
            <person name="Weiand M."/>
            <person name="Wilkinson J."/>
            <person name="Wilson A."/>
            <person name="Yadav S."/>
            <person name="Young G."/>
            <person name="Yu Q."/>
            <person name="Zembek L."/>
            <person name="Zhong D."/>
            <person name="Zimmer A."/>
            <person name="Zwirko Z."/>
            <person name="Jaffe D.B."/>
            <person name="Alvarez P."/>
            <person name="Brockman W."/>
            <person name="Butler J."/>
            <person name="Chin C."/>
            <person name="Gnerre S."/>
            <person name="Grabherr M."/>
            <person name="Kleber M."/>
            <person name="Mauceli E."/>
            <person name="MacCallum I."/>
        </authorList>
    </citation>
    <scope>NUCLEOTIDE SEQUENCE [LARGE SCALE GENOMIC DNA]</scope>
    <source>
        <strain evidence="9">Tucson 15010-1051.87</strain>
    </source>
</reference>
<feature type="chain" id="PRO_5006457215" description="Chitin-binding type-2 domain-containing protein" evidence="6">
    <location>
        <begin position="29"/>
        <end position="625"/>
    </location>
</feature>
<dbReference type="GO" id="GO:0008061">
    <property type="term" value="F:chitin binding"/>
    <property type="evidence" value="ECO:0007669"/>
    <property type="project" value="UniProtKB-KW"/>
</dbReference>
<feature type="domain" description="Chitin-binding type-2" evidence="7">
    <location>
        <begin position="385"/>
        <end position="436"/>
    </location>
</feature>
<protein>
    <recommendedName>
        <fullName evidence="7">Chitin-binding type-2 domain-containing protein</fullName>
    </recommendedName>
</protein>
<dbReference type="InterPro" id="IPR036508">
    <property type="entry name" value="Chitin-bd_dom_sf"/>
</dbReference>
<dbReference type="PROSITE" id="PS50940">
    <property type="entry name" value="CHIT_BIND_II"/>
    <property type="match status" value="8"/>
</dbReference>
<evidence type="ECO:0000313" key="9">
    <source>
        <dbReference type="Proteomes" id="UP000008792"/>
    </source>
</evidence>
<dbReference type="SMART" id="SM00494">
    <property type="entry name" value="ChtBD2"/>
    <property type="match status" value="10"/>
</dbReference>
<dbReference type="PANTHER" id="PTHR23301:SF0">
    <property type="entry name" value="CHITIN-BINDING TYPE-2 DOMAIN-CONTAINING PROTEIN-RELATED"/>
    <property type="match status" value="1"/>
</dbReference>
<dbReference type="eggNOG" id="ENOG502SF2Q">
    <property type="taxonomic scope" value="Eukaryota"/>
</dbReference>
<dbReference type="Pfam" id="PF01607">
    <property type="entry name" value="CBM_14"/>
    <property type="match status" value="9"/>
</dbReference>
<dbReference type="STRING" id="7244.B4LHV0"/>
<keyword evidence="9" id="KW-1185">Reference proteome</keyword>
<keyword evidence="2 6" id="KW-0732">Signal</keyword>
<dbReference type="InterPro" id="IPR002557">
    <property type="entry name" value="Chitin-bd_dom"/>
</dbReference>
<evidence type="ECO:0000256" key="6">
    <source>
        <dbReference type="SAM" id="SignalP"/>
    </source>
</evidence>
<evidence type="ECO:0000256" key="3">
    <source>
        <dbReference type="ARBA" id="ARBA00022737"/>
    </source>
</evidence>
<evidence type="ECO:0000313" key="8">
    <source>
        <dbReference type="EMBL" id="EDW70675.2"/>
    </source>
</evidence>
<evidence type="ECO:0000259" key="7">
    <source>
        <dbReference type="PROSITE" id="PS50940"/>
    </source>
</evidence>
<dbReference type="SUPFAM" id="SSF57625">
    <property type="entry name" value="Invertebrate chitin-binding proteins"/>
    <property type="match status" value="10"/>
</dbReference>
<feature type="domain" description="Chitin-binding type-2" evidence="7">
    <location>
        <begin position="332"/>
        <end position="383"/>
    </location>
</feature>
<accession>B4LHV0</accession>
<evidence type="ECO:0000256" key="2">
    <source>
        <dbReference type="ARBA" id="ARBA00022729"/>
    </source>
</evidence>
<evidence type="ECO:0000256" key="5">
    <source>
        <dbReference type="ARBA" id="ARBA00023180"/>
    </source>
</evidence>
<feature type="domain" description="Chitin-binding type-2" evidence="7">
    <location>
        <begin position="84"/>
        <end position="147"/>
    </location>
</feature>
<keyword evidence="5" id="KW-0325">Glycoprotein</keyword>
<keyword evidence="4" id="KW-1015">Disulfide bond</keyword>
<dbReference type="Proteomes" id="UP000008792">
    <property type="component" value="Unassembled WGS sequence"/>
</dbReference>
<dbReference type="SMR" id="B4LHV0"/>
<evidence type="ECO:0000256" key="1">
    <source>
        <dbReference type="ARBA" id="ARBA00022669"/>
    </source>
</evidence>
<evidence type="ECO:0000256" key="4">
    <source>
        <dbReference type="ARBA" id="ARBA00023157"/>
    </source>
</evidence>
<feature type="domain" description="Chitin-binding type-2" evidence="7">
    <location>
        <begin position="173"/>
        <end position="224"/>
    </location>
</feature>
<dbReference type="Gene3D" id="2.170.140.10">
    <property type="entry name" value="Chitin binding domain"/>
    <property type="match status" value="9"/>
</dbReference>
<gene>
    <name evidence="8" type="primary">Dvir\GJ11407</name>
    <name evidence="8" type="ORF">Dvir_GJ11407</name>
</gene>
<feature type="domain" description="Chitin-binding type-2" evidence="7">
    <location>
        <begin position="282"/>
        <end position="330"/>
    </location>
</feature>
<organism evidence="8 9">
    <name type="scientific">Drosophila virilis</name>
    <name type="common">Fruit fly</name>
    <dbReference type="NCBI Taxonomy" id="7244"/>
    <lineage>
        <taxon>Eukaryota</taxon>
        <taxon>Metazoa</taxon>
        <taxon>Ecdysozoa</taxon>
        <taxon>Arthropoda</taxon>
        <taxon>Hexapoda</taxon>
        <taxon>Insecta</taxon>
        <taxon>Pterygota</taxon>
        <taxon>Neoptera</taxon>
        <taxon>Endopterygota</taxon>
        <taxon>Diptera</taxon>
        <taxon>Brachycera</taxon>
        <taxon>Muscomorpha</taxon>
        <taxon>Ephydroidea</taxon>
        <taxon>Drosophilidae</taxon>
        <taxon>Drosophila</taxon>
    </lineage>
</organism>
<dbReference type="PANTHER" id="PTHR23301">
    <property type="entry name" value="CHITIN BINDING PERITROPHIN-A"/>
    <property type="match status" value="1"/>
</dbReference>
<sequence>MYLALLKIRQHYVLLICLLFWLSAESLASSCCKEGETQEDPIDCLSYYVCCSGVFVHKTCGSGNYWNSKVESCQPNNGQCCPGAGECTENELHVDPQDCAAYYLCVMGQFVRQKCASGAYFDTTIKACVVDTEGFSRKKSFNKKCAKMTYNRKLNYGYHLLIAMALVIGALADDCCQSGDTKADEDDCTKYYACCTGQFVHKSCPSGEYWNSQSASCETDNGQCVPCTCTEGETQSDPEDCTKYLICKNGEFVSASCDSGDYWNSQSGKCEKDNGQCIPCTCTEGETQTDSTDCTKYLICKNGAFVSASCDSGDYWNSQSGKCEKDNGQCIPCTCTEGETQTDSTDCTKYLICKNGAFVSASCDSGDYWNSQSGKCEKDNGQCVPQTCTEGETKANPTDCTKYQVCKDGAFVSASCDSGDYWNSQSGKCEKDNGQCVPTTCTDGEIEVNPADCAGYFECVDGTMVRRKCASQTYFDTNLKACVIDTDGVCIPKVCDPECCDVPNDWIGPVDKNCSAFIHCLYGHLILQTCPNNLQFNNLTKECDYPDVVKCDDGSPPPSGPTAGPSGTYCESGGRCVGQRDGTMFAVDNSGGYIVCQCECEINFTCSPGLVFNEQIRSCDWPAKR</sequence>
<dbReference type="EMBL" id="CH940647">
    <property type="protein sequence ID" value="EDW70675.2"/>
    <property type="molecule type" value="Genomic_DNA"/>
</dbReference>
<dbReference type="HOGENOM" id="CLU_565350_0_0_1"/>
<dbReference type="GO" id="GO:0005576">
    <property type="term" value="C:extracellular region"/>
    <property type="evidence" value="ECO:0007669"/>
    <property type="project" value="InterPro"/>
</dbReference>
<keyword evidence="3" id="KW-0677">Repeat</keyword>
<name>B4LHV0_DROVI</name>
<feature type="domain" description="Chitin-binding type-2" evidence="7">
    <location>
        <begin position="496"/>
        <end position="553"/>
    </location>
</feature>